<dbReference type="Pfam" id="PF07734">
    <property type="entry name" value="FBA_1"/>
    <property type="match status" value="1"/>
</dbReference>
<dbReference type="InterPro" id="IPR017451">
    <property type="entry name" value="F-box-assoc_interact_dom"/>
</dbReference>
<evidence type="ECO:0000256" key="1">
    <source>
        <dbReference type="SAM" id="MobiDB-lite"/>
    </source>
</evidence>
<dbReference type="AlphaFoldDB" id="A0A2N9IDD0"/>
<dbReference type="PANTHER" id="PTHR37610:SF97">
    <property type="entry name" value="RETROTRANSPOSON GAG DOMAIN-CONTAINING PROTEIN"/>
    <property type="match status" value="1"/>
</dbReference>
<accession>A0A2N9IDD0</accession>
<gene>
    <name evidence="3" type="ORF">FSB_LOCUS50177</name>
</gene>
<dbReference type="InterPro" id="IPR029472">
    <property type="entry name" value="Copia-like_N"/>
</dbReference>
<dbReference type="NCBIfam" id="TIGR01640">
    <property type="entry name" value="F_box_assoc_1"/>
    <property type="match status" value="1"/>
</dbReference>
<dbReference type="Pfam" id="PF00646">
    <property type="entry name" value="F-box"/>
    <property type="match status" value="1"/>
</dbReference>
<dbReference type="InterPro" id="IPR001810">
    <property type="entry name" value="F-box_dom"/>
</dbReference>
<organism evidence="3">
    <name type="scientific">Fagus sylvatica</name>
    <name type="common">Beechnut</name>
    <dbReference type="NCBI Taxonomy" id="28930"/>
    <lineage>
        <taxon>Eukaryota</taxon>
        <taxon>Viridiplantae</taxon>
        <taxon>Streptophyta</taxon>
        <taxon>Embryophyta</taxon>
        <taxon>Tracheophyta</taxon>
        <taxon>Spermatophyta</taxon>
        <taxon>Magnoliopsida</taxon>
        <taxon>eudicotyledons</taxon>
        <taxon>Gunneridae</taxon>
        <taxon>Pentapetalae</taxon>
        <taxon>rosids</taxon>
        <taxon>fabids</taxon>
        <taxon>Fagales</taxon>
        <taxon>Fagaceae</taxon>
        <taxon>Fagus</taxon>
    </lineage>
</organism>
<proteinExistence type="predicted"/>
<dbReference type="SMART" id="SM00256">
    <property type="entry name" value="FBOX"/>
    <property type="match status" value="1"/>
</dbReference>
<sequence length="801" mass="89952">MSSLPDEVILEILSRLPVKPLLCFRCVSKPWLALIDSPQFIKLHLKQSVKTTTKLSLILSGGYLYSSDFDSLDTAIELDHPLKTPHYKTEIVGSCNGLLCLSNTKEDVALWNPSTRKYKKLPVTTLEFAPDGYDFCQYTVSGFGYDETSDDYKVVRSVRLYLPDNKPSGSEVYSLKNDSWRRLPDYPYILRYKRDFAMLVSGALHWLVTSKAESDRTNLILAFDLGIEEYRLVPHPDISDIISLMNVGVLGGCLTIYCSHPFSRLDVWVMKDYEITSSSKEASPASIVDNGSPYYLNNGDNPGIRLVTKPLTGDNYHSWRRSMTMALSAKHKLGFVTGTVPQPEDPSDPLFDIWTRCNDLVLSWLTNCLAEHIAASVIYVNTAKGVWDDLQERYSQGNGTRVFHLKQAISFFKQGQQDVSTYYTNLKGLWDEFLNYRPIPSCSCGAKCVCGLSKTLSDYQHYDYVLSFLMGLNDSYLQVRSQILLMDPLPSINKVFSMIQQDEKQKGVGILPLPTVNSTALFSANLNGFQPPYVGPFPTHTEHSPSYNGNPLPYTVPPPTYIAPSSSYTVTPPPYPNVPTAMFTRADSNKPSQFGKKDRPTCSHCGFKGHTADKCYKLHGYPPGFRGKNKAPAMANQASGYFVQEPSDNAQNLSSLTAQCQQLLNMLNMVSEPPLGCWADLPPYYGPRVWLIRHTHGHPSSLKASFEIELGPLDFNNERPVAYSKSGGEVLLEQFRMEDKNQRLVWYDLKNNKKVKNVKIQGAPDKFHADICWGSLVPLGGNREGNTKKQQAGKKENRKKR</sequence>
<feature type="domain" description="F-box" evidence="2">
    <location>
        <begin position="1"/>
        <end position="43"/>
    </location>
</feature>
<evidence type="ECO:0000259" key="2">
    <source>
        <dbReference type="PROSITE" id="PS50181"/>
    </source>
</evidence>
<reference evidence="3" key="1">
    <citation type="submission" date="2018-02" db="EMBL/GenBank/DDBJ databases">
        <authorList>
            <person name="Cohen D.B."/>
            <person name="Kent A.D."/>
        </authorList>
    </citation>
    <scope>NUCLEOTIDE SEQUENCE</scope>
</reference>
<dbReference type="Gene3D" id="1.20.1280.50">
    <property type="match status" value="1"/>
</dbReference>
<dbReference type="SUPFAM" id="SSF81383">
    <property type="entry name" value="F-box domain"/>
    <property type="match status" value="1"/>
</dbReference>
<dbReference type="PANTHER" id="PTHR37610">
    <property type="entry name" value="CCHC-TYPE DOMAIN-CONTAINING PROTEIN"/>
    <property type="match status" value="1"/>
</dbReference>
<name>A0A2N9IDD0_FAGSY</name>
<dbReference type="InterPro" id="IPR006527">
    <property type="entry name" value="F-box-assoc_dom_typ1"/>
</dbReference>
<evidence type="ECO:0000313" key="3">
    <source>
        <dbReference type="EMBL" id="SPD22295.1"/>
    </source>
</evidence>
<dbReference type="CDD" id="cd22157">
    <property type="entry name" value="F-box_AtFBW1-like"/>
    <property type="match status" value="1"/>
</dbReference>
<dbReference type="Pfam" id="PF14244">
    <property type="entry name" value="Retrotran_gag_3"/>
    <property type="match status" value="1"/>
</dbReference>
<feature type="region of interest" description="Disordered" evidence="1">
    <location>
        <begin position="782"/>
        <end position="801"/>
    </location>
</feature>
<dbReference type="PROSITE" id="PS50181">
    <property type="entry name" value="FBOX"/>
    <property type="match status" value="1"/>
</dbReference>
<protein>
    <recommendedName>
        <fullName evidence="2">F-box domain-containing protein</fullName>
    </recommendedName>
</protein>
<dbReference type="EMBL" id="OIVN01005401">
    <property type="protein sequence ID" value="SPD22295.1"/>
    <property type="molecule type" value="Genomic_DNA"/>
</dbReference>
<dbReference type="InterPro" id="IPR036047">
    <property type="entry name" value="F-box-like_dom_sf"/>
</dbReference>